<gene>
    <name evidence="1" type="ORF">UL81_03015</name>
</gene>
<dbReference type="GO" id="GO:0005829">
    <property type="term" value="C:cytosol"/>
    <property type="evidence" value="ECO:0007669"/>
    <property type="project" value="TreeGrafter"/>
</dbReference>
<proteinExistence type="predicted"/>
<dbReference type="Pfam" id="PF13419">
    <property type="entry name" value="HAD_2"/>
    <property type="match status" value="1"/>
</dbReference>
<keyword evidence="2" id="KW-1185">Reference proteome</keyword>
<evidence type="ECO:0000313" key="1">
    <source>
        <dbReference type="EMBL" id="AKE38584.1"/>
    </source>
</evidence>
<dbReference type="GO" id="GO:0006281">
    <property type="term" value="P:DNA repair"/>
    <property type="evidence" value="ECO:0007669"/>
    <property type="project" value="TreeGrafter"/>
</dbReference>
<dbReference type="InterPro" id="IPR050155">
    <property type="entry name" value="HAD-like_hydrolase_sf"/>
</dbReference>
<reference evidence="1 2" key="1">
    <citation type="journal article" date="2015" name="Genome Announc.">
        <title>Complete Genome Sequence of Corynebacterium camporealensis DSM 44610, Isolated from the Milk of a Manchega Sheep with Subclinical Mastitis.</title>
        <authorList>
            <person name="Ruckert C."/>
            <person name="Albersmeier A."/>
            <person name="Winkler A."/>
            <person name="Tauch A."/>
        </authorList>
    </citation>
    <scope>NUCLEOTIDE SEQUENCE [LARGE SCALE GENOMIC DNA]</scope>
    <source>
        <strain evidence="1 2">DSM 44610</strain>
    </source>
</reference>
<dbReference type="HOGENOM" id="CLU_045011_12_1_11"/>
<dbReference type="KEGG" id="ccj:UL81_03015"/>
<dbReference type="SUPFAM" id="SSF56784">
    <property type="entry name" value="HAD-like"/>
    <property type="match status" value="1"/>
</dbReference>
<evidence type="ECO:0000313" key="2">
    <source>
        <dbReference type="Proteomes" id="UP000033566"/>
    </source>
</evidence>
<dbReference type="InterPro" id="IPR036412">
    <property type="entry name" value="HAD-like_sf"/>
</dbReference>
<dbReference type="EMBL" id="CP011311">
    <property type="protein sequence ID" value="AKE38584.1"/>
    <property type="molecule type" value="Genomic_DNA"/>
</dbReference>
<dbReference type="OrthoDB" id="5504491at2"/>
<dbReference type="AlphaFoldDB" id="A0A0F6TAG6"/>
<dbReference type="SFLD" id="SFLDS00003">
    <property type="entry name" value="Haloacid_Dehalogenase"/>
    <property type="match status" value="1"/>
</dbReference>
<dbReference type="InterPro" id="IPR023214">
    <property type="entry name" value="HAD_sf"/>
</dbReference>
<dbReference type="GO" id="GO:0008967">
    <property type="term" value="F:phosphoglycolate phosphatase activity"/>
    <property type="evidence" value="ECO:0007669"/>
    <property type="project" value="TreeGrafter"/>
</dbReference>
<dbReference type="Proteomes" id="UP000033566">
    <property type="component" value="Chromosome"/>
</dbReference>
<dbReference type="InterPro" id="IPR041492">
    <property type="entry name" value="HAD_2"/>
</dbReference>
<protein>
    <submittedName>
        <fullName evidence="1">Putative phosphatase</fullName>
    </submittedName>
</protein>
<dbReference type="PANTHER" id="PTHR43434">
    <property type="entry name" value="PHOSPHOGLYCOLATE PHOSPHATASE"/>
    <property type="match status" value="1"/>
</dbReference>
<dbReference type="Gene3D" id="3.40.50.1000">
    <property type="entry name" value="HAD superfamily/HAD-like"/>
    <property type="match status" value="1"/>
</dbReference>
<dbReference type="PANTHER" id="PTHR43434:SF19">
    <property type="entry name" value="PHOSPHONOACETALDEHYDE HYDROLASE"/>
    <property type="match status" value="1"/>
</dbReference>
<accession>A0A0F6TAG6</accession>
<dbReference type="SFLD" id="SFLDG01129">
    <property type="entry name" value="C1.5:_HAD__Beta-PGM__Phosphata"/>
    <property type="match status" value="1"/>
</dbReference>
<dbReference type="Gene3D" id="1.10.150.240">
    <property type="entry name" value="Putative phosphatase, domain 2"/>
    <property type="match status" value="1"/>
</dbReference>
<dbReference type="PATRIC" id="fig|161896.4.peg.594"/>
<dbReference type="InterPro" id="IPR023198">
    <property type="entry name" value="PGP-like_dom2"/>
</dbReference>
<organism evidence="1 2">
    <name type="scientific">Corynebacterium camporealensis</name>
    <dbReference type="NCBI Taxonomy" id="161896"/>
    <lineage>
        <taxon>Bacteria</taxon>
        <taxon>Bacillati</taxon>
        <taxon>Actinomycetota</taxon>
        <taxon>Actinomycetes</taxon>
        <taxon>Mycobacteriales</taxon>
        <taxon>Corynebacteriaceae</taxon>
        <taxon>Corynebacterium</taxon>
    </lineage>
</organism>
<name>A0A0F6TAG6_9CORY</name>
<dbReference type="STRING" id="161896.UL81_03015"/>
<dbReference type="SFLD" id="SFLDG01135">
    <property type="entry name" value="C1.5.6:_HAD__Beta-PGM__Phospha"/>
    <property type="match status" value="1"/>
</dbReference>
<sequence>MKKLAIFDMAGTTIDDRDEVYRVLRQAAEREGAEFSDETFQEYMGTEKYWAIGKLLEVGNGNQGNHDKAWEWFREELRRTYTEHPPQPLPGIEDMFAQLREQNIKIGLTTGFAREIVDLILEGMGWNTGVIDASAAGDEVSSGRPEPLLIQKVMDDTGITDTADVISLGDTQADVESAQRAGVTSVGVLTGHLTTEDFQNHGADHVLDSAADVTELVSRDG</sequence>
<dbReference type="RefSeq" id="WP_035106849.1">
    <property type="nucleotide sequence ID" value="NZ_CP011311.1"/>
</dbReference>